<evidence type="ECO:0000256" key="1">
    <source>
        <dbReference type="SAM" id="MobiDB-lite"/>
    </source>
</evidence>
<evidence type="ECO:0000313" key="2">
    <source>
        <dbReference type="EMBL" id="NYS24818.1"/>
    </source>
</evidence>
<evidence type="ECO:0008006" key="4">
    <source>
        <dbReference type="Google" id="ProtNLM"/>
    </source>
</evidence>
<comment type="caution">
    <text evidence="2">The sequence shown here is derived from an EMBL/GenBank/DDBJ whole genome shotgun (WGS) entry which is preliminary data.</text>
</comment>
<reference evidence="2 3" key="1">
    <citation type="journal article" date="2000" name="Arch. Microbiol.">
        <title>Rhodobaca bogoriensis gen. nov. and sp. nov., an alkaliphilic purple nonsulfur bacterium from African Rift Valley soda lakes.</title>
        <authorList>
            <person name="Milford A.D."/>
            <person name="Achenbach L.A."/>
            <person name="Jung D.O."/>
            <person name="Madigan M.T."/>
        </authorList>
    </citation>
    <scope>NUCLEOTIDE SEQUENCE [LARGE SCALE GENOMIC DNA]</scope>
    <source>
        <strain evidence="2 3">2376</strain>
    </source>
</reference>
<proteinExistence type="predicted"/>
<keyword evidence="3" id="KW-1185">Reference proteome</keyword>
<gene>
    <name evidence="2" type="ORF">HUK65_07405</name>
</gene>
<dbReference type="AlphaFoldDB" id="A0A7Z0KZY1"/>
<feature type="region of interest" description="Disordered" evidence="1">
    <location>
        <begin position="150"/>
        <end position="169"/>
    </location>
</feature>
<sequence length="983" mass="99789">MKDFSTGTEGSEFNKVTRDAKRRAYIQDWIARNQRVLAAGIGTGVLALPLIAQGATSDFVSLSSIHGIRSAQEQADGSLRLTLSNGQQVVLQPDDVIMGKSGEIMISQEAADMIDGLVTVDETAVGGGAGLAVAALAGLTLAAAALARSSSDDDDAAPPPPPPPLPVVNRDDVAGLVFDDVFDEPAPDGSDRITATIGEGDAAVSTMGVLGDDGVWRFAFDPDDLTALQGEQQIAFLAESEVLDDDGDGTGEFDELGSGATTVFVDTIAPVIDITEVAGSDNVLNAEERDDALVVAGTTDAEDGQEVTVDVLDGDGAVVATGTATAQDGEWSVEIDASGLDDDAAYTLRASVEDVNGNAADPAEADLQTDFTAEVTIAPIDDLTTVNTFFDLEITGGTNGVEEGASVFVTFAGNDYGPAAVGADGSWSVTVPQADIEALGDDVTEVVVTASVTDAAGNSDDASQNVAADFSAPGFAVTSPTDDVVRDVDNIGEDLTISGVSVPGSEVVVSIDGEARDAVTVAADGTWSDTIPSDDLPGDGTYEISVQGTLEGVAVAPPATLGLMIDTRPQITFDAIGEDGALIIDDLGDTITFSGATRGVEADQEVTVSVDEGAGFSDVGTATVQADGTWSLTVDTEIDGSEVGNEITFRAEVSNAAGRAATPAEESVVGYAYSNYEMFETGRDGDTITVSIFGIDEAFPDGLTAFDVQTTIDPDVVNYGGYPSDEHPGFFFILGNPADGPGVGTMSGVVQVTGAGEVPITDFSIALAQIETVLQDGDDVVEIGLTGVGSGATQLILGSDGADTLVAGNTDAVIRGRGGDDQIDLSAPGSNTVVFEGGSVANGFDTVTGFTLGGALADRISISFDTFGQDELRGNGTDFQVTDGGALGADVGLLVFTTAVADLDDDAAIADAVGSSITGLAENENIYLMIGDGTDAILTAIEGTDGGVSVSTGSGTAYARFEGMGDLSGFSSANVLGFEQFNG</sequence>
<dbReference type="InterPro" id="IPR013783">
    <property type="entry name" value="Ig-like_fold"/>
</dbReference>
<accession>A0A7Z0KZY1</accession>
<dbReference type="Gene3D" id="2.60.40.10">
    <property type="entry name" value="Immunoglobulins"/>
    <property type="match status" value="4"/>
</dbReference>
<dbReference type="Proteomes" id="UP000529417">
    <property type="component" value="Unassembled WGS sequence"/>
</dbReference>
<dbReference type="EMBL" id="JACBXS010000011">
    <property type="protein sequence ID" value="NYS24818.1"/>
    <property type="molecule type" value="Genomic_DNA"/>
</dbReference>
<name>A0A7Z0KZY1_9RHOB</name>
<organism evidence="2 3">
    <name type="scientific">Rhabdonatronobacter sediminivivens</name>
    <dbReference type="NCBI Taxonomy" id="2743469"/>
    <lineage>
        <taxon>Bacteria</taxon>
        <taxon>Pseudomonadati</taxon>
        <taxon>Pseudomonadota</taxon>
        <taxon>Alphaproteobacteria</taxon>
        <taxon>Rhodobacterales</taxon>
        <taxon>Paracoccaceae</taxon>
        <taxon>Rhabdonatronobacter</taxon>
    </lineage>
</organism>
<dbReference type="RefSeq" id="WP_179905518.1">
    <property type="nucleotide sequence ID" value="NZ_JACBXS010000011.1"/>
</dbReference>
<feature type="compositionally biased region" description="Pro residues" evidence="1">
    <location>
        <begin position="157"/>
        <end position="166"/>
    </location>
</feature>
<dbReference type="NCBIfam" id="NF033510">
    <property type="entry name" value="Ca_tandemer"/>
    <property type="match status" value="4"/>
</dbReference>
<protein>
    <recommendedName>
        <fullName evidence="4">Bacterial Ig-like domain-containing protein</fullName>
    </recommendedName>
</protein>
<evidence type="ECO:0000313" key="3">
    <source>
        <dbReference type="Proteomes" id="UP000529417"/>
    </source>
</evidence>